<keyword evidence="3 6" id="KW-0238">DNA-binding</keyword>
<keyword evidence="9" id="KW-1185">Reference proteome</keyword>
<evidence type="ECO:0000256" key="5">
    <source>
        <dbReference type="ARBA" id="ARBA00023242"/>
    </source>
</evidence>
<name>A0AAJ7THB8_PETMA</name>
<dbReference type="GO" id="GO:0000122">
    <property type="term" value="P:negative regulation of transcription by RNA polymerase II"/>
    <property type="evidence" value="ECO:0007669"/>
    <property type="project" value="TreeGrafter"/>
</dbReference>
<gene>
    <name evidence="10" type="primary">LOC116946540</name>
</gene>
<dbReference type="Pfam" id="PF00505">
    <property type="entry name" value="HMG_box"/>
    <property type="match status" value="1"/>
</dbReference>
<dbReference type="CDD" id="cd22029">
    <property type="entry name" value="HMG-box_SoxC"/>
    <property type="match status" value="1"/>
</dbReference>
<reference evidence="10" key="1">
    <citation type="submission" date="2025-08" db="UniProtKB">
        <authorList>
            <consortium name="RefSeq"/>
        </authorList>
    </citation>
    <scope>IDENTIFICATION</scope>
    <source>
        <tissue evidence="10">Sperm</tissue>
    </source>
</reference>
<feature type="region of interest" description="Disordered" evidence="7">
    <location>
        <begin position="157"/>
        <end position="233"/>
    </location>
</feature>
<keyword evidence="4" id="KW-0804">Transcription</keyword>
<dbReference type="PROSITE" id="PS50118">
    <property type="entry name" value="HMG_BOX_2"/>
    <property type="match status" value="1"/>
</dbReference>
<evidence type="ECO:0000313" key="10">
    <source>
        <dbReference type="RefSeq" id="XP_032817409.1"/>
    </source>
</evidence>
<feature type="region of interest" description="Disordered" evidence="7">
    <location>
        <begin position="1"/>
        <end position="38"/>
    </location>
</feature>
<feature type="compositionally biased region" description="Basic residues" evidence="7">
    <location>
        <begin position="248"/>
        <end position="264"/>
    </location>
</feature>
<feature type="compositionally biased region" description="Low complexity" evidence="7">
    <location>
        <begin position="176"/>
        <end position="189"/>
    </location>
</feature>
<proteinExistence type="predicted"/>
<accession>A0AAJ7THB8</accession>
<evidence type="ECO:0000256" key="2">
    <source>
        <dbReference type="ARBA" id="ARBA00023015"/>
    </source>
</evidence>
<evidence type="ECO:0000313" key="9">
    <source>
        <dbReference type="Proteomes" id="UP001318040"/>
    </source>
</evidence>
<evidence type="ECO:0000259" key="8">
    <source>
        <dbReference type="PROSITE" id="PS50118"/>
    </source>
</evidence>
<evidence type="ECO:0000256" key="4">
    <source>
        <dbReference type="ARBA" id="ARBA00023163"/>
    </source>
</evidence>
<dbReference type="GO" id="GO:0001228">
    <property type="term" value="F:DNA-binding transcription activator activity, RNA polymerase II-specific"/>
    <property type="evidence" value="ECO:0007669"/>
    <property type="project" value="TreeGrafter"/>
</dbReference>
<dbReference type="GO" id="GO:0000978">
    <property type="term" value="F:RNA polymerase II cis-regulatory region sequence-specific DNA binding"/>
    <property type="evidence" value="ECO:0007669"/>
    <property type="project" value="TreeGrafter"/>
</dbReference>
<dbReference type="Proteomes" id="UP001318040">
    <property type="component" value="Chromosome 27"/>
</dbReference>
<evidence type="ECO:0000256" key="7">
    <source>
        <dbReference type="SAM" id="MobiDB-lite"/>
    </source>
</evidence>
<dbReference type="Gene3D" id="1.10.30.10">
    <property type="entry name" value="High mobility group box domain"/>
    <property type="match status" value="1"/>
</dbReference>
<evidence type="ECO:0000256" key="3">
    <source>
        <dbReference type="ARBA" id="ARBA00023125"/>
    </source>
</evidence>
<dbReference type="AlphaFoldDB" id="A0AAJ7THB8"/>
<dbReference type="SMART" id="SM00398">
    <property type="entry name" value="HMG"/>
    <property type="match status" value="1"/>
</dbReference>
<feature type="DNA-binding region" description="HMG box" evidence="6">
    <location>
        <begin position="88"/>
        <end position="156"/>
    </location>
</feature>
<feature type="domain" description="HMG box" evidence="8">
    <location>
        <begin position="88"/>
        <end position="156"/>
    </location>
</feature>
<dbReference type="GO" id="GO:0005634">
    <property type="term" value="C:nucleus"/>
    <property type="evidence" value="ECO:0007669"/>
    <property type="project" value="UniProtKB-SubCell"/>
</dbReference>
<keyword evidence="2" id="KW-0805">Transcription regulation</keyword>
<organism evidence="9 10">
    <name type="scientific">Petromyzon marinus</name>
    <name type="common">Sea lamprey</name>
    <dbReference type="NCBI Taxonomy" id="7757"/>
    <lineage>
        <taxon>Eukaryota</taxon>
        <taxon>Metazoa</taxon>
        <taxon>Chordata</taxon>
        <taxon>Craniata</taxon>
        <taxon>Vertebrata</taxon>
        <taxon>Cyclostomata</taxon>
        <taxon>Hyperoartia</taxon>
        <taxon>Petromyzontiformes</taxon>
        <taxon>Petromyzontidae</taxon>
        <taxon>Petromyzon</taxon>
    </lineage>
</organism>
<keyword evidence="5 6" id="KW-0539">Nucleus</keyword>
<dbReference type="RefSeq" id="XP_032817409.1">
    <property type="nucleotide sequence ID" value="XM_032961518.1"/>
</dbReference>
<feature type="region of interest" description="Disordered" evidence="7">
    <location>
        <begin position="245"/>
        <end position="291"/>
    </location>
</feature>
<dbReference type="InterPro" id="IPR050140">
    <property type="entry name" value="SRY-related_HMG-box_TF-like"/>
</dbReference>
<dbReference type="FunFam" id="1.10.30.10:FF:000007">
    <property type="entry name" value="Transcription factor SOX"/>
    <property type="match status" value="1"/>
</dbReference>
<feature type="region of interest" description="Disordered" evidence="7">
    <location>
        <begin position="57"/>
        <end position="85"/>
    </location>
</feature>
<feature type="compositionally biased region" description="Basic and acidic residues" evidence="7">
    <location>
        <begin position="191"/>
        <end position="203"/>
    </location>
</feature>
<feature type="compositionally biased region" description="Gly residues" evidence="7">
    <location>
        <begin position="166"/>
        <end position="175"/>
    </location>
</feature>
<dbReference type="PIRSF" id="PIRSF038098">
    <property type="entry name" value="SOX-12/11/4a"/>
    <property type="match status" value="1"/>
</dbReference>
<dbReference type="PANTHER" id="PTHR10270">
    <property type="entry name" value="SOX TRANSCRIPTION FACTOR"/>
    <property type="match status" value="1"/>
</dbReference>
<evidence type="ECO:0000256" key="6">
    <source>
        <dbReference type="PROSITE-ProRule" id="PRU00267"/>
    </source>
</evidence>
<dbReference type="GO" id="GO:0007420">
    <property type="term" value="P:brain development"/>
    <property type="evidence" value="ECO:0007669"/>
    <property type="project" value="TreeGrafter"/>
</dbReference>
<dbReference type="InterPro" id="IPR036910">
    <property type="entry name" value="HMG_box_dom_sf"/>
</dbReference>
<dbReference type="PANTHER" id="PTHR10270:SF323">
    <property type="entry name" value="TRANSCRIPTION FACTOR SOX-14-RELATED"/>
    <property type="match status" value="1"/>
</dbReference>
<comment type="subcellular location">
    <subcellularLocation>
        <location evidence="1">Nucleus</location>
    </subcellularLocation>
</comment>
<dbReference type="InterPro" id="IPR009071">
    <property type="entry name" value="HMG_box_dom"/>
</dbReference>
<dbReference type="InterPro" id="IPR017386">
    <property type="entry name" value="SOX-12/11/4"/>
</dbReference>
<dbReference type="GO" id="GO:0030182">
    <property type="term" value="P:neuron differentiation"/>
    <property type="evidence" value="ECO:0007669"/>
    <property type="project" value="TreeGrafter"/>
</dbReference>
<protein>
    <submittedName>
        <fullName evidence="10">Transcription factor Sox-11-B-like</fullName>
    </submittedName>
</protein>
<evidence type="ECO:0000256" key="1">
    <source>
        <dbReference type="ARBA" id="ARBA00004123"/>
    </source>
</evidence>
<dbReference type="KEGG" id="pmrn:116946540"/>
<dbReference type="SUPFAM" id="SSF47095">
    <property type="entry name" value="HMG-box"/>
    <property type="match status" value="1"/>
</dbReference>
<sequence length="415" mass="42905">MVLHASGLPSSADDCLSAAEMSDSEGSDLEPGSCMPSPAALSARVADTAGAVGSALGGGGGGAGAGASSSGSGNGGQPDWCKTANGHIKRPMNAFMVWSQIERRKIMMESPDVHNAEISKRLGRRWKQLKDCEKVPFMREAERLRLKHMADYPDYKYRPRKKAKTPGGGGGGGAAGVCAAAGSGPASPQEKPPKSSKKGDSAKRSGGVSGGKSKAQKLPPHLRPPSGGRGLKTVSTKTVRDLLAPPQARHHHHHHHQLGNHHQHSSSQPTSPAAVPPSPTLSSGSAEGRESASFYEDISGVRVTTIKIEPGSVSPSVVPSVSTPMATMLSSGGAGGAAGGMDDSILDFALSASERGELQTLGSIGLSTLDRDIDSLSDGSSASHFDFPDYCTPEVSELISGDWFESSITNMVFTY</sequence>